<evidence type="ECO:0000313" key="2">
    <source>
        <dbReference type="Proteomes" id="UP000593966"/>
    </source>
</evidence>
<accession>A0A7S6VTH2</accession>
<reference evidence="1 2" key="1">
    <citation type="submission" date="2020-02" db="EMBL/GenBank/DDBJ databases">
        <title>Tigecycline-resistant Acinetobacter species from pigs and migratory birds.</title>
        <authorList>
            <person name="Chen C."/>
            <person name="Sun J."/>
            <person name="Liao X.-P."/>
            <person name="Liu Y.-H."/>
        </authorList>
    </citation>
    <scope>NUCLEOTIDE SEQUENCE [LARGE SCALE GENOMIC DNA]</scope>
    <source>
        <strain evidence="1 2">YH12207_T</strain>
    </source>
</reference>
<proteinExistence type="predicted"/>
<dbReference type="Proteomes" id="UP000593966">
    <property type="component" value="Chromosome"/>
</dbReference>
<organism evidence="1 2">
    <name type="scientific">Acinetobacter piscicola</name>
    <dbReference type="NCBI Taxonomy" id="2006115"/>
    <lineage>
        <taxon>Bacteria</taxon>
        <taxon>Pseudomonadati</taxon>
        <taxon>Pseudomonadota</taxon>
        <taxon>Gammaproteobacteria</taxon>
        <taxon>Moraxellales</taxon>
        <taxon>Moraxellaceae</taxon>
        <taxon>Acinetobacter</taxon>
    </lineage>
</organism>
<keyword evidence="2" id="KW-1185">Reference proteome</keyword>
<gene>
    <name evidence="1" type="ORF">G0028_01130</name>
</gene>
<dbReference type="EMBL" id="CP048659">
    <property type="protein sequence ID" value="QOW44619.1"/>
    <property type="molecule type" value="Genomic_DNA"/>
</dbReference>
<name>A0A7S6VTH2_9GAMM</name>
<dbReference type="RefSeq" id="WP_180046532.1">
    <property type="nucleotide sequence ID" value="NZ_CP048659.1"/>
</dbReference>
<dbReference type="AlphaFoldDB" id="A0A7S6VTH2"/>
<sequence>MDSKEFCETMNVETWFGFDENSPEPMCHTVKFYKLKPDQCDISKQAFGLGNDAIYIEEASLRIFAYSTEQQCIDALEVRNSNAP</sequence>
<evidence type="ECO:0000313" key="1">
    <source>
        <dbReference type="EMBL" id="QOW44619.1"/>
    </source>
</evidence>
<protein>
    <submittedName>
        <fullName evidence="1">Uncharacterized protein</fullName>
    </submittedName>
</protein>